<dbReference type="Proteomes" id="UP000601171">
    <property type="component" value="Unassembled WGS sequence"/>
</dbReference>
<evidence type="ECO:0000313" key="2">
    <source>
        <dbReference type="EMBL" id="MBC8587051.1"/>
    </source>
</evidence>
<dbReference type="RefSeq" id="WP_262428523.1">
    <property type="nucleotide sequence ID" value="NZ_JACRTG010000007.1"/>
</dbReference>
<dbReference type="InterPro" id="IPR006674">
    <property type="entry name" value="HD_domain"/>
</dbReference>
<gene>
    <name evidence="2" type="ORF">H8707_02190</name>
</gene>
<evidence type="ECO:0000313" key="3">
    <source>
        <dbReference type="Proteomes" id="UP000601171"/>
    </source>
</evidence>
<comment type="caution">
    <text evidence="2">The sequence shown here is derived from an EMBL/GenBank/DDBJ whole genome shotgun (WGS) entry which is preliminary data.</text>
</comment>
<organism evidence="2 3">
    <name type="scientific">Paratissierella segnis</name>
    <dbReference type="NCBI Taxonomy" id="2763679"/>
    <lineage>
        <taxon>Bacteria</taxon>
        <taxon>Bacillati</taxon>
        <taxon>Bacillota</taxon>
        <taxon>Tissierellia</taxon>
        <taxon>Tissierellales</taxon>
        <taxon>Tissierellaceae</taxon>
        <taxon>Paratissierella</taxon>
    </lineage>
</organism>
<feature type="domain" description="HD" evidence="1">
    <location>
        <begin position="21"/>
        <end position="120"/>
    </location>
</feature>
<keyword evidence="3" id="KW-1185">Reference proteome</keyword>
<dbReference type="AlphaFoldDB" id="A0A926EQP8"/>
<dbReference type="SUPFAM" id="SSF109604">
    <property type="entry name" value="HD-domain/PDEase-like"/>
    <property type="match status" value="1"/>
</dbReference>
<dbReference type="Gene3D" id="1.10.3210.10">
    <property type="entry name" value="Hypothetical protein af1432"/>
    <property type="match status" value="1"/>
</dbReference>
<name>A0A926EQP8_9FIRM</name>
<proteinExistence type="predicted"/>
<protein>
    <submittedName>
        <fullName evidence="2">HD domain-containing protein</fullName>
    </submittedName>
</protein>
<dbReference type="CDD" id="cd00077">
    <property type="entry name" value="HDc"/>
    <property type="match status" value="1"/>
</dbReference>
<dbReference type="Pfam" id="PF01966">
    <property type="entry name" value="HD"/>
    <property type="match status" value="1"/>
</dbReference>
<reference evidence="2" key="1">
    <citation type="submission" date="2020-08" db="EMBL/GenBank/DDBJ databases">
        <title>Genome public.</title>
        <authorList>
            <person name="Liu C."/>
            <person name="Sun Q."/>
        </authorList>
    </citation>
    <scope>NUCLEOTIDE SEQUENCE</scope>
    <source>
        <strain evidence="2">BX21</strain>
    </source>
</reference>
<sequence length="163" mass="18789">MFKEKIIEEMKRVFETIPFGIDHTLKVLKNAEEIMNDENITEEDKELISIVAILHDIGAVEAQKKYGSIDGVYQEREGPAVARKILKKIGYDKDVDRICFIIGNHHTPSKIDGLDFQIQWEADLLENMTAMDKQKDQQKIRKCIEDNFKTATGKKLACERFVC</sequence>
<dbReference type="InterPro" id="IPR003607">
    <property type="entry name" value="HD/PDEase_dom"/>
</dbReference>
<accession>A0A926EQP8</accession>
<dbReference type="EMBL" id="JACRTG010000007">
    <property type="protein sequence ID" value="MBC8587051.1"/>
    <property type="molecule type" value="Genomic_DNA"/>
</dbReference>
<evidence type="ECO:0000259" key="1">
    <source>
        <dbReference type="Pfam" id="PF01966"/>
    </source>
</evidence>